<keyword evidence="3" id="KW-1185">Reference proteome</keyword>
<dbReference type="Pfam" id="PF12118">
    <property type="entry name" value="SprA-related"/>
    <property type="match status" value="1"/>
</dbReference>
<accession>A0A4P6P4G7</accession>
<feature type="region of interest" description="Disordered" evidence="1">
    <location>
        <begin position="1"/>
        <end position="118"/>
    </location>
</feature>
<evidence type="ECO:0000313" key="3">
    <source>
        <dbReference type="Proteomes" id="UP000290244"/>
    </source>
</evidence>
<organism evidence="2 3">
    <name type="scientific">Litorilituus sediminis</name>
    <dbReference type="NCBI Taxonomy" id="718192"/>
    <lineage>
        <taxon>Bacteria</taxon>
        <taxon>Pseudomonadati</taxon>
        <taxon>Pseudomonadota</taxon>
        <taxon>Gammaproteobacteria</taxon>
        <taxon>Alteromonadales</taxon>
        <taxon>Colwelliaceae</taxon>
        <taxon>Litorilituus</taxon>
    </lineage>
</organism>
<evidence type="ECO:0000256" key="1">
    <source>
        <dbReference type="SAM" id="MobiDB-lite"/>
    </source>
</evidence>
<dbReference type="KEGG" id="lsd:EMK97_12180"/>
<feature type="compositionally biased region" description="Polar residues" evidence="1">
    <location>
        <begin position="11"/>
        <end position="20"/>
    </location>
</feature>
<dbReference type="AlphaFoldDB" id="A0A4P6P4G7"/>
<name>A0A4P6P4G7_9GAMM</name>
<protein>
    <recommendedName>
        <fullName evidence="4">Catalase</fullName>
    </recommendedName>
</protein>
<feature type="compositionally biased region" description="Basic and acidic residues" evidence="1">
    <location>
        <begin position="83"/>
        <end position="118"/>
    </location>
</feature>
<reference evidence="2 3" key="1">
    <citation type="submission" date="2018-12" db="EMBL/GenBank/DDBJ databases">
        <title>Complete genome of Litorilituus sediminis.</title>
        <authorList>
            <person name="Liu A."/>
            <person name="Rong J."/>
        </authorList>
    </citation>
    <scope>NUCLEOTIDE SEQUENCE [LARGE SCALE GENOMIC DNA]</scope>
    <source>
        <strain evidence="2 3">JCM 17549</strain>
    </source>
</reference>
<proteinExistence type="predicted"/>
<dbReference type="InterPro" id="IPR021973">
    <property type="entry name" value="SprA-related"/>
</dbReference>
<feature type="compositionally biased region" description="Basic and acidic residues" evidence="1">
    <location>
        <begin position="22"/>
        <end position="31"/>
    </location>
</feature>
<evidence type="ECO:0000313" key="2">
    <source>
        <dbReference type="EMBL" id="QBG36421.1"/>
    </source>
</evidence>
<dbReference type="EMBL" id="CP034759">
    <property type="protein sequence ID" value="QBG36421.1"/>
    <property type="molecule type" value="Genomic_DNA"/>
</dbReference>
<gene>
    <name evidence="2" type="ORF">EMK97_12180</name>
</gene>
<dbReference type="OrthoDB" id="9812722at2"/>
<dbReference type="Proteomes" id="UP000290244">
    <property type="component" value="Chromosome"/>
</dbReference>
<dbReference type="RefSeq" id="WP_130602554.1">
    <property type="nucleotide sequence ID" value="NZ_CP034759.1"/>
</dbReference>
<sequence>MNITPHVPTLSLPTVANPPTESLRRENHQREVISQVAATNQSAAEKGVASDKERARTPAQTNEQVDFANLRKQAEQEASAISGEREHGNSEHNEHADHQGEFNQHEKEAEQQKQAEEQQAIADEKIISELKQRDQEVKTHERAHATIGGTATGSPSYTYEVGPDGKKYAVSGEVSVDLSVVPGDPKATIAKMQKIHAAALAPINPSVQDTRVAASAAQKILDAQSELLSQNNDIALDKAESPVSNNRHFREEQGVNQASLEFDQLINQTIAAQEQIAPEQTKPNTAIEVNSAEQIIPQQSLEVQQRANRIESFYQDISQAYEKPANYQFELTA</sequence>
<evidence type="ECO:0008006" key="4">
    <source>
        <dbReference type="Google" id="ProtNLM"/>
    </source>
</evidence>